<keyword evidence="3" id="KW-0560">Oxidoreductase</keyword>
<dbReference type="SUPFAM" id="SSF51395">
    <property type="entry name" value="FMN-linked oxidoreductases"/>
    <property type="match status" value="1"/>
</dbReference>
<dbReference type="GO" id="GO:0019483">
    <property type="term" value="P:beta-alanine biosynthetic process"/>
    <property type="evidence" value="ECO:0007669"/>
    <property type="project" value="UniProtKB-UniPathway"/>
</dbReference>
<dbReference type="OrthoDB" id="4327079at2759"/>
<dbReference type="GO" id="GO:0006210">
    <property type="term" value="P:thymine catabolic process"/>
    <property type="evidence" value="ECO:0007669"/>
    <property type="project" value="TreeGrafter"/>
</dbReference>
<evidence type="ECO:0000313" key="6">
    <source>
        <dbReference type="Proteomes" id="UP000631114"/>
    </source>
</evidence>
<dbReference type="GO" id="GO:0002058">
    <property type="term" value="F:uracil binding"/>
    <property type="evidence" value="ECO:0007669"/>
    <property type="project" value="TreeGrafter"/>
</dbReference>
<dbReference type="FunFam" id="3.20.20.70:FF:000121">
    <property type="entry name" value="Dihydropyrimidine dehydrogenase (NADP(+)), chloroplastic"/>
    <property type="match status" value="1"/>
</dbReference>
<dbReference type="GO" id="GO:0005737">
    <property type="term" value="C:cytoplasm"/>
    <property type="evidence" value="ECO:0007669"/>
    <property type="project" value="InterPro"/>
</dbReference>
<name>A0A835IWT0_9MAGN</name>
<keyword evidence="6" id="KW-1185">Reference proteome</keyword>
<reference evidence="5 6" key="1">
    <citation type="submission" date="2020-10" db="EMBL/GenBank/DDBJ databases">
        <title>The Coptis chinensis genome and diversification of protoberbering-type alkaloids.</title>
        <authorList>
            <person name="Wang B."/>
            <person name="Shu S."/>
            <person name="Song C."/>
            <person name="Liu Y."/>
        </authorList>
    </citation>
    <scope>NUCLEOTIDE SEQUENCE [LARGE SCALE GENOMIC DNA]</scope>
    <source>
        <strain evidence="5">HL-2020</strain>
        <tissue evidence="5">Leaf</tissue>
    </source>
</reference>
<dbReference type="PANTHER" id="PTHR43073">
    <property type="entry name" value="DIHYDROPYRIMIDINE DEHYDROGENASE [NADP(+)]"/>
    <property type="match status" value="1"/>
</dbReference>
<protein>
    <recommendedName>
        <fullName evidence="2">dihydropyrimidine dehydrogenase (NADP(+))</fullName>
        <ecNumber evidence="2">1.3.1.2</ecNumber>
    </recommendedName>
</protein>
<dbReference type="CDD" id="cd02940">
    <property type="entry name" value="DHPD_FMN"/>
    <property type="match status" value="1"/>
</dbReference>
<dbReference type="GO" id="GO:0050661">
    <property type="term" value="F:NADP binding"/>
    <property type="evidence" value="ECO:0007669"/>
    <property type="project" value="TreeGrafter"/>
</dbReference>
<comment type="pathway">
    <text evidence="1">Amino-acid biosynthesis; beta-alanine biosynthesis.</text>
</comment>
<dbReference type="PANTHER" id="PTHR43073:SF2">
    <property type="entry name" value="DIHYDROPYRIMIDINE DEHYDROGENASE [NADP(+)]"/>
    <property type="match status" value="1"/>
</dbReference>
<dbReference type="NCBIfam" id="NF006183">
    <property type="entry name" value="PRK08318.1"/>
    <property type="match status" value="1"/>
</dbReference>
<comment type="caution">
    <text evidence="5">The sequence shown here is derived from an EMBL/GenBank/DDBJ whole genome shotgun (WGS) entry which is preliminary data.</text>
</comment>
<accession>A0A835IWT0</accession>
<dbReference type="Gene3D" id="3.20.20.70">
    <property type="entry name" value="Aldolase class I"/>
    <property type="match status" value="1"/>
</dbReference>
<evidence type="ECO:0000313" key="5">
    <source>
        <dbReference type="EMBL" id="KAF9625245.1"/>
    </source>
</evidence>
<dbReference type="GO" id="GO:0006212">
    <property type="term" value="P:uracil catabolic process"/>
    <property type="evidence" value="ECO:0007669"/>
    <property type="project" value="TreeGrafter"/>
</dbReference>
<dbReference type="EC" id="1.3.1.2" evidence="2"/>
<dbReference type="Proteomes" id="UP000631114">
    <property type="component" value="Unassembled WGS sequence"/>
</dbReference>
<evidence type="ECO:0000256" key="3">
    <source>
        <dbReference type="ARBA" id="ARBA00023002"/>
    </source>
</evidence>
<evidence type="ECO:0000256" key="1">
    <source>
        <dbReference type="ARBA" id="ARBA00004668"/>
    </source>
</evidence>
<feature type="domain" description="Dihydroorotate dehydrogenase catalytic" evidence="4">
    <location>
        <begin position="53"/>
        <end position="364"/>
    </location>
</feature>
<evidence type="ECO:0000256" key="2">
    <source>
        <dbReference type="ARBA" id="ARBA00013004"/>
    </source>
</evidence>
<dbReference type="AlphaFoldDB" id="A0A835IWT0"/>
<dbReference type="Pfam" id="PF01180">
    <property type="entry name" value="DHO_dh"/>
    <property type="match status" value="1"/>
</dbReference>
<sequence>MSTFLSSNSSQLKFSKKFNQLSYNNNNNNKRITSRVGFRIGASSEESKPKPDLSVNVNGLKMPNPFVIGSGPPGTNYTVMKRAFDEGWGAVIAKTVSLEADKVINVTPRYARLRAGANGSAKGQIIGWQNIELISDRPLEIMLKEFKKLKEEYPDRILIASVMEEYDKHAWEELIDRVEQTGVDAIEVNFSCPHGMPERRMGAAVGQDCVLLEEVCDWVNAKATIPVWAKMTPNITDITQPARVALKSGCEGIAAINTIMSVMGINLNTLRPEPCVEGYSTPGGYSCKAVHPIALAKVMNIAQMMKSEFDDKHYSLSGIGGVETGSDAAEFILLGANTVQVCTGVMMHGYGLVKQLCSELSDFMIKHNFSSIEDFRGASLPYFTTHTDLVVRQREAIRQRKAIKQGLQSDKDWTGDGFVKETESMVSN</sequence>
<evidence type="ECO:0000259" key="4">
    <source>
        <dbReference type="Pfam" id="PF01180"/>
    </source>
</evidence>
<dbReference type="UniPathway" id="UPA00131"/>
<proteinExistence type="predicted"/>
<dbReference type="EMBL" id="JADFTS010000001">
    <property type="protein sequence ID" value="KAF9625245.1"/>
    <property type="molecule type" value="Genomic_DNA"/>
</dbReference>
<dbReference type="InterPro" id="IPR013785">
    <property type="entry name" value="Aldolase_TIM"/>
</dbReference>
<organism evidence="5 6">
    <name type="scientific">Coptis chinensis</name>
    <dbReference type="NCBI Taxonomy" id="261450"/>
    <lineage>
        <taxon>Eukaryota</taxon>
        <taxon>Viridiplantae</taxon>
        <taxon>Streptophyta</taxon>
        <taxon>Embryophyta</taxon>
        <taxon>Tracheophyta</taxon>
        <taxon>Spermatophyta</taxon>
        <taxon>Magnoliopsida</taxon>
        <taxon>Ranunculales</taxon>
        <taxon>Ranunculaceae</taxon>
        <taxon>Coptidoideae</taxon>
        <taxon>Coptis</taxon>
    </lineage>
</organism>
<dbReference type="InterPro" id="IPR005720">
    <property type="entry name" value="Dihydroorotate_DH_cat"/>
</dbReference>
<gene>
    <name evidence="5" type="ORF">IFM89_020831</name>
</gene>
<dbReference type="GO" id="GO:0017113">
    <property type="term" value="F:dihydropyrimidine dehydrogenase (NADP+) activity"/>
    <property type="evidence" value="ECO:0007669"/>
    <property type="project" value="UniProtKB-EC"/>
</dbReference>